<dbReference type="Gene3D" id="3.30.70.1050">
    <property type="entry name" value="Trigger factor ribosome-binding domain"/>
    <property type="match status" value="1"/>
</dbReference>
<evidence type="ECO:0000256" key="4">
    <source>
        <dbReference type="ARBA" id="ARBA00016902"/>
    </source>
</evidence>
<evidence type="ECO:0000256" key="11">
    <source>
        <dbReference type="HAMAP-Rule" id="MF_00303"/>
    </source>
</evidence>
<dbReference type="GO" id="GO:0051083">
    <property type="term" value="P:'de novo' cotranslational protein folding"/>
    <property type="evidence" value="ECO:0007669"/>
    <property type="project" value="TreeGrafter"/>
</dbReference>
<evidence type="ECO:0000256" key="9">
    <source>
        <dbReference type="ARBA" id="ARBA00023306"/>
    </source>
</evidence>
<dbReference type="GO" id="GO:0043022">
    <property type="term" value="F:ribosome binding"/>
    <property type="evidence" value="ECO:0007669"/>
    <property type="project" value="TreeGrafter"/>
</dbReference>
<dbReference type="InterPro" id="IPR001179">
    <property type="entry name" value="PPIase_FKBP_dom"/>
</dbReference>
<keyword evidence="11" id="KW-0963">Cytoplasm</keyword>
<protein>
    <recommendedName>
        <fullName evidence="4 11">Trigger factor</fullName>
        <shortName evidence="11">TF</shortName>
        <ecNumber evidence="3 11">5.2.1.8</ecNumber>
    </recommendedName>
    <alternativeName>
        <fullName evidence="10 11">PPIase</fullName>
    </alternativeName>
</protein>
<feature type="domain" description="PPIase FKBP-type" evidence="14">
    <location>
        <begin position="162"/>
        <end position="222"/>
    </location>
</feature>
<comment type="similarity">
    <text evidence="2 11 13">Belongs to the FKBP-type PPIase family. Tig subfamily.</text>
</comment>
<evidence type="ECO:0000256" key="12">
    <source>
        <dbReference type="PROSITE-ProRule" id="PRU00277"/>
    </source>
</evidence>
<comment type="function">
    <text evidence="11">Involved in protein export. Acts as a chaperone by maintaining the newly synthesized protein in an open conformation. Functions as a peptidyl-prolyl cis-trans isomerase.</text>
</comment>
<dbReference type="KEGG" id="ptes:JQU52_10870"/>
<dbReference type="GO" id="GO:0015031">
    <property type="term" value="P:protein transport"/>
    <property type="evidence" value="ECO:0007669"/>
    <property type="project" value="UniProtKB-UniRule"/>
</dbReference>
<dbReference type="InterPro" id="IPR046357">
    <property type="entry name" value="PPIase_dom_sf"/>
</dbReference>
<evidence type="ECO:0000256" key="8">
    <source>
        <dbReference type="ARBA" id="ARBA00023235"/>
    </source>
</evidence>
<dbReference type="FunFam" id="3.10.50.40:FF:000001">
    <property type="entry name" value="Trigger factor"/>
    <property type="match status" value="1"/>
</dbReference>
<dbReference type="Pfam" id="PF05697">
    <property type="entry name" value="Trigger_N"/>
    <property type="match status" value="1"/>
</dbReference>
<comment type="catalytic activity">
    <reaction evidence="1 11 12">
        <text>[protein]-peptidylproline (omega=180) = [protein]-peptidylproline (omega=0)</text>
        <dbReference type="Rhea" id="RHEA:16237"/>
        <dbReference type="Rhea" id="RHEA-COMP:10747"/>
        <dbReference type="Rhea" id="RHEA-COMP:10748"/>
        <dbReference type="ChEBI" id="CHEBI:83833"/>
        <dbReference type="ChEBI" id="CHEBI:83834"/>
        <dbReference type="EC" id="5.2.1.8"/>
    </reaction>
</comment>
<keyword evidence="9 11" id="KW-0131">Cell cycle</keyword>
<dbReference type="GO" id="GO:0003755">
    <property type="term" value="F:peptidyl-prolyl cis-trans isomerase activity"/>
    <property type="evidence" value="ECO:0007669"/>
    <property type="project" value="UniProtKB-UniRule"/>
</dbReference>
<evidence type="ECO:0000256" key="3">
    <source>
        <dbReference type="ARBA" id="ARBA00013194"/>
    </source>
</evidence>
<evidence type="ECO:0000256" key="13">
    <source>
        <dbReference type="RuleBase" id="RU003914"/>
    </source>
</evidence>
<dbReference type="GO" id="GO:0051301">
    <property type="term" value="P:cell division"/>
    <property type="evidence" value="ECO:0007669"/>
    <property type="project" value="UniProtKB-KW"/>
</dbReference>
<gene>
    <name evidence="11" type="primary">tig</name>
    <name evidence="15" type="ORF">JQU52_10870</name>
</gene>
<keyword evidence="7 11" id="KW-0143">Chaperone</keyword>
<keyword evidence="8 11" id="KW-0413">Isomerase</keyword>
<evidence type="ECO:0000256" key="10">
    <source>
        <dbReference type="ARBA" id="ARBA00029986"/>
    </source>
</evidence>
<dbReference type="PROSITE" id="PS50059">
    <property type="entry name" value="FKBP_PPIASE"/>
    <property type="match status" value="1"/>
</dbReference>
<dbReference type="InterPro" id="IPR037041">
    <property type="entry name" value="Trigger_fac_C_sf"/>
</dbReference>
<dbReference type="Pfam" id="PF00254">
    <property type="entry name" value="FKBP_C"/>
    <property type="match status" value="1"/>
</dbReference>
<evidence type="ECO:0000256" key="5">
    <source>
        <dbReference type="ARBA" id="ARBA00022618"/>
    </source>
</evidence>
<dbReference type="PANTHER" id="PTHR30560:SF3">
    <property type="entry name" value="TRIGGER FACTOR-LIKE PROTEIN TIG, CHLOROPLASTIC"/>
    <property type="match status" value="1"/>
</dbReference>
<keyword evidence="5 11" id="KW-0132">Cell division</keyword>
<dbReference type="PANTHER" id="PTHR30560">
    <property type="entry name" value="TRIGGER FACTOR CHAPERONE AND PEPTIDYL-PROLYL CIS/TRANS ISOMERASE"/>
    <property type="match status" value="1"/>
</dbReference>
<organism evidence="15 16">
    <name type="scientific">Paralysiella testudinis</name>
    <dbReference type="NCBI Taxonomy" id="2809020"/>
    <lineage>
        <taxon>Bacteria</taxon>
        <taxon>Pseudomonadati</taxon>
        <taxon>Pseudomonadota</taxon>
        <taxon>Betaproteobacteria</taxon>
        <taxon>Neisseriales</taxon>
        <taxon>Neisseriaceae</taxon>
        <taxon>Paralysiella</taxon>
    </lineage>
</organism>
<evidence type="ECO:0000256" key="7">
    <source>
        <dbReference type="ARBA" id="ARBA00023186"/>
    </source>
</evidence>
<keyword evidence="6 11" id="KW-0697">Rotamase</keyword>
<name>A0A892ZHJ7_9NEIS</name>
<dbReference type="InterPro" id="IPR036611">
    <property type="entry name" value="Trigger_fac_ribosome-bd_sf"/>
</dbReference>
<dbReference type="Pfam" id="PF05698">
    <property type="entry name" value="Trigger_C"/>
    <property type="match status" value="1"/>
</dbReference>
<dbReference type="PIRSF" id="PIRSF003095">
    <property type="entry name" value="Trigger_factor"/>
    <property type="match status" value="1"/>
</dbReference>
<dbReference type="SUPFAM" id="SSF109998">
    <property type="entry name" value="Triger factor/SurA peptide-binding domain-like"/>
    <property type="match status" value="1"/>
</dbReference>
<sequence>MSVTVEKLSNLERKIILALPWEDINAHVAARLQNAQKRAKVDGFRPGKAPLKMVDAMYGAGIRDEVLNQEVQKAFYDAVSEADVKVAGFPRFEGLETQDDDKAFKVAALFEVFPEVTVGDLSAQEVVKVSTEVGDAEIDKTIDILRQQRTRFNRVEREAQDGDRVIIDFAGKIDGEAFEGGASENYPFVLGKGQMLPEFEAGIRGMKEGDVKEVTVAFPEDYHGKDVAGKTAVFTITLKNVAEAVLPEVDAEFAKTLGIVDGDVAKMREEVKKNVSREVNRRVKDQTKESVMNALLAATSIELPKALVAEEAARLAEDMKQNFTNQGMDAANLDLPADMFTAQAERRVALGLILAQLVDDQKLEPKEGQVREIVGEFAESYEDPQEVIDWYMSDAKNLQGPTSLAIEANVVDYVLGQAKVTDKAMSFDEVMGQQS</sequence>
<evidence type="ECO:0000256" key="1">
    <source>
        <dbReference type="ARBA" id="ARBA00000971"/>
    </source>
</evidence>
<dbReference type="Proteomes" id="UP000653156">
    <property type="component" value="Chromosome"/>
</dbReference>
<dbReference type="HAMAP" id="MF_00303">
    <property type="entry name" value="Trigger_factor_Tig"/>
    <property type="match status" value="1"/>
</dbReference>
<dbReference type="RefSeq" id="WP_230338504.1">
    <property type="nucleotide sequence ID" value="NZ_CP069798.1"/>
</dbReference>
<dbReference type="Gene3D" id="3.10.50.40">
    <property type="match status" value="1"/>
</dbReference>
<reference evidence="15" key="1">
    <citation type="submission" date="2021-02" db="EMBL/GenBank/DDBJ databases">
        <title>Neisseriaceae sp. 26B isolated from the cloaca of a Common Toad-headed Turtle (Mesoclemmys nasuta).</title>
        <authorList>
            <person name="Spergser J."/>
            <person name="Busse H.-J."/>
        </authorList>
    </citation>
    <scope>NUCLEOTIDE SEQUENCE</scope>
    <source>
        <strain evidence="15">26B</strain>
    </source>
</reference>
<dbReference type="GO" id="GO:0043335">
    <property type="term" value="P:protein unfolding"/>
    <property type="evidence" value="ECO:0007669"/>
    <property type="project" value="TreeGrafter"/>
</dbReference>
<dbReference type="InterPro" id="IPR008881">
    <property type="entry name" value="Trigger_fac_ribosome-bd_bac"/>
</dbReference>
<dbReference type="EC" id="5.2.1.8" evidence="3 11"/>
<dbReference type="InterPro" id="IPR005215">
    <property type="entry name" value="Trig_fac"/>
</dbReference>
<comment type="domain">
    <text evidence="11">Consists of 3 domains; the N-terminus binds the ribosome, the middle domain has PPIase activity, while the C-terminus has intrinsic chaperone activity on its own.</text>
</comment>
<dbReference type="InterPro" id="IPR008880">
    <property type="entry name" value="Trigger_fac_C"/>
</dbReference>
<dbReference type="SUPFAM" id="SSF102735">
    <property type="entry name" value="Trigger factor ribosome-binding domain"/>
    <property type="match status" value="1"/>
</dbReference>
<proteinExistence type="inferred from homology"/>
<keyword evidence="16" id="KW-1185">Reference proteome</keyword>
<dbReference type="SUPFAM" id="SSF54534">
    <property type="entry name" value="FKBP-like"/>
    <property type="match status" value="1"/>
</dbReference>
<dbReference type="GO" id="GO:0005737">
    <property type="term" value="C:cytoplasm"/>
    <property type="evidence" value="ECO:0007669"/>
    <property type="project" value="UniProtKB-SubCell"/>
</dbReference>
<evidence type="ECO:0000313" key="16">
    <source>
        <dbReference type="Proteomes" id="UP000653156"/>
    </source>
</evidence>
<dbReference type="GO" id="GO:0044183">
    <property type="term" value="F:protein folding chaperone"/>
    <property type="evidence" value="ECO:0007669"/>
    <property type="project" value="TreeGrafter"/>
</dbReference>
<comment type="subcellular location">
    <subcellularLocation>
        <location evidence="11">Cytoplasm</location>
    </subcellularLocation>
    <text evidence="11">About half TF is bound to the ribosome near the polypeptide exit tunnel while the other half is free in the cytoplasm.</text>
</comment>
<dbReference type="NCBIfam" id="TIGR00115">
    <property type="entry name" value="tig"/>
    <property type="match status" value="1"/>
</dbReference>
<evidence type="ECO:0000259" key="14">
    <source>
        <dbReference type="PROSITE" id="PS50059"/>
    </source>
</evidence>
<accession>A0A892ZHJ7</accession>
<evidence type="ECO:0000256" key="6">
    <source>
        <dbReference type="ARBA" id="ARBA00023110"/>
    </source>
</evidence>
<dbReference type="InterPro" id="IPR027304">
    <property type="entry name" value="Trigger_fact/SurA_dom_sf"/>
</dbReference>
<evidence type="ECO:0000313" key="15">
    <source>
        <dbReference type="EMBL" id="QRQ81216.1"/>
    </source>
</evidence>
<dbReference type="AlphaFoldDB" id="A0A892ZHJ7"/>
<dbReference type="EMBL" id="CP069798">
    <property type="protein sequence ID" value="QRQ81216.1"/>
    <property type="molecule type" value="Genomic_DNA"/>
</dbReference>
<evidence type="ECO:0000256" key="2">
    <source>
        <dbReference type="ARBA" id="ARBA00005464"/>
    </source>
</evidence>
<dbReference type="Gene3D" id="1.10.3120.10">
    <property type="entry name" value="Trigger factor, C-terminal domain"/>
    <property type="match status" value="1"/>
</dbReference>